<accession>A0A397IQ75</accession>
<dbReference type="EMBL" id="PQFF01000177">
    <property type="protein sequence ID" value="RHZ76942.1"/>
    <property type="molecule type" value="Genomic_DNA"/>
</dbReference>
<dbReference type="Proteomes" id="UP000266861">
    <property type="component" value="Unassembled WGS sequence"/>
</dbReference>
<organism evidence="1 2">
    <name type="scientific">Diversispora epigaea</name>
    <dbReference type="NCBI Taxonomy" id="1348612"/>
    <lineage>
        <taxon>Eukaryota</taxon>
        <taxon>Fungi</taxon>
        <taxon>Fungi incertae sedis</taxon>
        <taxon>Mucoromycota</taxon>
        <taxon>Glomeromycotina</taxon>
        <taxon>Glomeromycetes</taxon>
        <taxon>Diversisporales</taxon>
        <taxon>Diversisporaceae</taxon>
        <taxon>Diversispora</taxon>
    </lineage>
</organism>
<name>A0A397IQ75_9GLOM</name>
<reference evidence="1 2" key="1">
    <citation type="submission" date="2018-08" db="EMBL/GenBank/DDBJ databases">
        <title>Genome and evolution of the arbuscular mycorrhizal fungus Diversispora epigaea (formerly Glomus versiforme) and its bacterial endosymbionts.</title>
        <authorList>
            <person name="Sun X."/>
            <person name="Fei Z."/>
            <person name="Harrison M."/>
        </authorList>
    </citation>
    <scope>NUCLEOTIDE SEQUENCE [LARGE SCALE GENOMIC DNA]</scope>
    <source>
        <strain evidence="1 2">IT104</strain>
    </source>
</reference>
<keyword evidence="2" id="KW-1185">Reference proteome</keyword>
<gene>
    <name evidence="1" type="ORF">Glove_187g82</name>
</gene>
<proteinExistence type="predicted"/>
<dbReference type="OrthoDB" id="10391290at2759"/>
<comment type="caution">
    <text evidence="1">The sequence shown here is derived from an EMBL/GenBank/DDBJ whole genome shotgun (WGS) entry which is preliminary data.</text>
</comment>
<protein>
    <submittedName>
        <fullName evidence="1">Uncharacterized protein</fullName>
    </submittedName>
</protein>
<dbReference type="AlphaFoldDB" id="A0A397IQ75"/>
<evidence type="ECO:0000313" key="1">
    <source>
        <dbReference type="EMBL" id="RHZ76942.1"/>
    </source>
</evidence>
<evidence type="ECO:0000313" key="2">
    <source>
        <dbReference type="Proteomes" id="UP000266861"/>
    </source>
</evidence>
<sequence>MEITKLLNPIIIDFNNRKITLEDGLGFFDQIKDQLFAKLVIELRIRQIWGYYNISFYDFENEFNSKPNEEEKLKFIRDNLEIYFRENHDRKDLSKLEKIKFSLFLNRYIDYWRPNSNSANKNEIIYYNRKVDQLNNIKILHNLLGCYLSFFPILWSKLYFNKPAFNKLIEYMRVQIESYVSFVEEIPQYPIDIENFIKSHENAFKIFDKNVNFKYIAAMVIKIRVLNFWGFKKIQFEDIKSIYNNHDDNQKKDFIQNSIKEYFSRGSKETTVNFDKLGKLKFFLFLHDQNQNLMTEETKRYFAIAKNVNETKRYFAIAKNVNTLNEHLGEYLRIFPVPFHHMDENSVIRRTQFLHLIKAIKEEII</sequence>